<dbReference type="Proteomes" id="UP000220914">
    <property type="component" value="Unassembled WGS sequence"/>
</dbReference>
<evidence type="ECO:0000313" key="7">
    <source>
        <dbReference type="Proteomes" id="UP000465302"/>
    </source>
</evidence>
<reference evidence="4 7" key="2">
    <citation type="journal article" date="2019" name="Emerg. Microbes Infect.">
        <title>Comprehensive subspecies identification of 175 nontuberculous mycobacteria species based on 7547 genomic profiles.</title>
        <authorList>
            <person name="Matsumoto Y."/>
            <person name="Kinjo T."/>
            <person name="Motooka D."/>
            <person name="Nabeya D."/>
            <person name="Jung N."/>
            <person name="Uechi K."/>
            <person name="Horii T."/>
            <person name="Iida T."/>
            <person name="Fujita J."/>
            <person name="Nakamura S."/>
        </authorList>
    </citation>
    <scope>NUCLEOTIDE SEQUENCE [LARGE SCALE GENOMIC DNA]</scope>
    <source>
        <strain evidence="4 7">JCM 6377</strain>
    </source>
</reference>
<reference evidence="5 6" key="1">
    <citation type="submission" date="2017-10" db="EMBL/GenBank/DDBJ databases">
        <title>The new phylogeny of genus Mycobacterium.</title>
        <authorList>
            <person name="Tortoli E."/>
            <person name="Trovato A."/>
            <person name="Cirillo D.M."/>
        </authorList>
    </citation>
    <scope>NUCLEOTIDE SEQUENCE [LARGE SCALE GENOMIC DNA]</scope>
    <source>
        <strain evidence="5 6">CCUG37673</strain>
    </source>
</reference>
<dbReference type="AlphaFoldDB" id="A0A2A7NFH5"/>
<reference evidence="4" key="3">
    <citation type="submission" date="2020-02" db="EMBL/GenBank/DDBJ databases">
        <authorList>
            <person name="Matsumoto Y."/>
            <person name="Motooka D."/>
            <person name="Nakamura S."/>
        </authorList>
    </citation>
    <scope>NUCLEOTIDE SEQUENCE</scope>
    <source>
        <strain evidence="4">JCM 6377</strain>
    </source>
</reference>
<proteinExistence type="inferred from homology"/>
<gene>
    <name evidence="4" type="primary">ddaH</name>
    <name evidence="5" type="ORF">CQY20_02020</name>
    <name evidence="4" type="ORF">MAGR_42240</name>
</gene>
<dbReference type="Proteomes" id="UP000465302">
    <property type="component" value="Unassembled WGS sequence"/>
</dbReference>
<dbReference type="NCBIfam" id="NF045660">
    <property type="entry name" value="DiMthArgaseDdahStm"/>
    <property type="match status" value="1"/>
</dbReference>
<protein>
    <submittedName>
        <fullName evidence="5">N(G),N(G)-dimethylarginine dimethylaminohydrolase</fullName>
    </submittedName>
</protein>
<name>A0A2A7NFH5_MYCAG</name>
<sequence length="266" mass="28715">MTYTRHALVRRPSPRLADGLVTHISRSDHVNAELAQQQWQRYVAAFSDAGWTIHEVAAAPDCPDSAFVEDTMVVYGDLAVVCRPGAEERWPEIPAAEEAISAQGYHVVRIEAPGTLEGGDVLKHDGTVWVGVGGRTNAEGITQLRTHLEPLGVDVVAVPVSKALHLKSAVTALPDGTIIGYEPVVDDPGVWGDRFLAVPEEPGAHVVLLDDLDDTVLLMSSAAPRTAALFEQRGYRVSAVDISEFEKLEGCVTCLSVRLRGRPARD</sequence>
<comment type="similarity">
    <text evidence="1">Belongs to the DDAH family.</text>
</comment>
<keyword evidence="2 5" id="KW-0378">Hydrolase</keyword>
<dbReference type="PANTHER" id="PTHR12737:SF9">
    <property type="entry name" value="DIMETHYLARGININASE"/>
    <property type="match status" value="1"/>
</dbReference>
<dbReference type="EMBL" id="PDCP01000002">
    <property type="protein sequence ID" value="PEG42785.1"/>
    <property type="molecule type" value="Genomic_DNA"/>
</dbReference>
<dbReference type="RefSeq" id="WP_097937969.1">
    <property type="nucleotide sequence ID" value="NZ_BLKS01000001.1"/>
</dbReference>
<evidence type="ECO:0000313" key="4">
    <source>
        <dbReference type="EMBL" id="GFG52783.1"/>
    </source>
</evidence>
<dbReference type="GO" id="GO:0006525">
    <property type="term" value="P:arginine metabolic process"/>
    <property type="evidence" value="ECO:0007669"/>
    <property type="project" value="TreeGrafter"/>
</dbReference>
<dbReference type="Gene3D" id="3.75.10.10">
    <property type="entry name" value="L-arginine/glycine Amidinotransferase, Chain A"/>
    <property type="match status" value="1"/>
</dbReference>
<comment type="caution">
    <text evidence="5">The sequence shown here is derived from an EMBL/GenBank/DDBJ whole genome shotgun (WGS) entry which is preliminary data.</text>
</comment>
<dbReference type="SUPFAM" id="SSF55909">
    <property type="entry name" value="Pentein"/>
    <property type="match status" value="1"/>
</dbReference>
<dbReference type="Pfam" id="PF02274">
    <property type="entry name" value="ADI"/>
    <property type="match status" value="1"/>
</dbReference>
<keyword evidence="6" id="KW-1185">Reference proteome</keyword>
<dbReference type="GO" id="GO:0016403">
    <property type="term" value="F:dimethylargininase activity"/>
    <property type="evidence" value="ECO:0007669"/>
    <property type="project" value="TreeGrafter"/>
</dbReference>
<dbReference type="EMBL" id="BLKS01000001">
    <property type="protein sequence ID" value="GFG52783.1"/>
    <property type="molecule type" value="Genomic_DNA"/>
</dbReference>
<evidence type="ECO:0000256" key="2">
    <source>
        <dbReference type="ARBA" id="ARBA00022801"/>
    </source>
</evidence>
<dbReference type="OrthoDB" id="3196313at2"/>
<evidence type="ECO:0000256" key="1">
    <source>
        <dbReference type="ARBA" id="ARBA00008532"/>
    </source>
</evidence>
<dbReference type="GO" id="GO:0045429">
    <property type="term" value="P:positive regulation of nitric oxide biosynthetic process"/>
    <property type="evidence" value="ECO:0007669"/>
    <property type="project" value="TreeGrafter"/>
</dbReference>
<dbReference type="PANTHER" id="PTHR12737">
    <property type="entry name" value="DIMETHYLARGININE DIMETHYLAMINOHYDROLASE"/>
    <property type="match status" value="1"/>
</dbReference>
<feature type="active site" description="Proton donor" evidence="3">
    <location>
        <position position="165"/>
    </location>
</feature>
<dbReference type="GO" id="GO:0016597">
    <property type="term" value="F:amino acid binding"/>
    <property type="evidence" value="ECO:0007669"/>
    <property type="project" value="TreeGrafter"/>
</dbReference>
<evidence type="ECO:0000256" key="3">
    <source>
        <dbReference type="PIRSR" id="PIRSR633199-1"/>
    </source>
</evidence>
<evidence type="ECO:0000313" key="5">
    <source>
        <dbReference type="EMBL" id="PEG42785.1"/>
    </source>
</evidence>
<organism evidence="5 6">
    <name type="scientific">Mycolicibacterium agri</name>
    <name type="common">Mycobacterium agri</name>
    <dbReference type="NCBI Taxonomy" id="36811"/>
    <lineage>
        <taxon>Bacteria</taxon>
        <taxon>Bacillati</taxon>
        <taxon>Actinomycetota</taxon>
        <taxon>Actinomycetes</taxon>
        <taxon>Mycobacteriales</taxon>
        <taxon>Mycobacteriaceae</taxon>
        <taxon>Mycolicibacterium</taxon>
    </lineage>
</organism>
<dbReference type="GO" id="GO:0000052">
    <property type="term" value="P:citrulline metabolic process"/>
    <property type="evidence" value="ECO:0007669"/>
    <property type="project" value="TreeGrafter"/>
</dbReference>
<dbReference type="InterPro" id="IPR033199">
    <property type="entry name" value="DDAH-like"/>
</dbReference>
<feature type="active site" description="Nucleophile" evidence="3">
    <location>
        <position position="254"/>
    </location>
</feature>
<accession>A0A2A7NFH5</accession>
<evidence type="ECO:0000313" key="6">
    <source>
        <dbReference type="Proteomes" id="UP000220914"/>
    </source>
</evidence>